<evidence type="ECO:0000313" key="2">
    <source>
        <dbReference type="EMBL" id="MBM7123957.1"/>
    </source>
</evidence>
<dbReference type="PROSITE" id="PS50943">
    <property type="entry name" value="HTH_CROC1"/>
    <property type="match status" value="1"/>
</dbReference>
<dbReference type="Gene3D" id="1.10.260.40">
    <property type="entry name" value="lambda repressor-like DNA-binding domains"/>
    <property type="match status" value="1"/>
</dbReference>
<evidence type="ECO:0000259" key="1">
    <source>
        <dbReference type="PROSITE" id="PS50943"/>
    </source>
</evidence>
<comment type="caution">
    <text evidence="2">The sequence shown here is derived from an EMBL/GenBank/DDBJ whole genome shotgun (WGS) entry which is preliminary data.</text>
</comment>
<protein>
    <submittedName>
        <fullName evidence="2">Helix-turn-helix domain-containing protein</fullName>
    </submittedName>
</protein>
<dbReference type="InterPro" id="IPR001387">
    <property type="entry name" value="Cro/C1-type_HTH"/>
</dbReference>
<sequence>MPKAKPKPSSTHRPENSVLASLLRELRLASGMTQAQAATALGLTQTGISDFETSDRGLELLVVRDLVRVYGADWMAFVEELERRLVAAPKPASALIKKPSDPVRKKPK</sequence>
<dbReference type="Proteomes" id="UP001430149">
    <property type="component" value="Unassembled WGS sequence"/>
</dbReference>
<gene>
    <name evidence="2" type="ORF">ISP19_01075</name>
</gene>
<dbReference type="RefSeq" id="WP_204678693.1">
    <property type="nucleotide sequence ID" value="NZ_BSNR01000025.1"/>
</dbReference>
<organism evidence="2 3">
    <name type="scientific">Dyella flava</name>
    <dbReference type="NCBI Taxonomy" id="1920170"/>
    <lineage>
        <taxon>Bacteria</taxon>
        <taxon>Pseudomonadati</taxon>
        <taxon>Pseudomonadota</taxon>
        <taxon>Gammaproteobacteria</taxon>
        <taxon>Lysobacterales</taxon>
        <taxon>Rhodanobacteraceae</taxon>
        <taxon>Dyella</taxon>
    </lineage>
</organism>
<reference evidence="2" key="1">
    <citation type="submission" date="2020-10" db="EMBL/GenBank/DDBJ databases">
        <title>Phylogeny of dyella-like bacteria.</title>
        <authorList>
            <person name="Fu J."/>
        </authorList>
    </citation>
    <scope>NUCLEOTIDE SEQUENCE</scope>
    <source>
        <strain evidence="2">DHOC52</strain>
    </source>
</reference>
<dbReference type="Pfam" id="PF13560">
    <property type="entry name" value="HTH_31"/>
    <property type="match status" value="1"/>
</dbReference>
<dbReference type="InterPro" id="IPR010982">
    <property type="entry name" value="Lambda_DNA-bd_dom_sf"/>
</dbReference>
<accession>A0ABS2JZQ6</accession>
<dbReference type="EMBL" id="JADIKE010000018">
    <property type="protein sequence ID" value="MBM7123957.1"/>
    <property type="molecule type" value="Genomic_DNA"/>
</dbReference>
<name>A0ABS2JZQ6_9GAMM</name>
<proteinExistence type="predicted"/>
<evidence type="ECO:0000313" key="3">
    <source>
        <dbReference type="Proteomes" id="UP001430149"/>
    </source>
</evidence>
<feature type="domain" description="HTH cro/C1-type" evidence="1">
    <location>
        <begin position="23"/>
        <end position="77"/>
    </location>
</feature>
<keyword evidence="3" id="KW-1185">Reference proteome</keyword>
<dbReference type="SMART" id="SM00530">
    <property type="entry name" value="HTH_XRE"/>
    <property type="match status" value="1"/>
</dbReference>
<dbReference type="SUPFAM" id="SSF47413">
    <property type="entry name" value="lambda repressor-like DNA-binding domains"/>
    <property type="match status" value="1"/>
</dbReference>
<dbReference type="CDD" id="cd00093">
    <property type="entry name" value="HTH_XRE"/>
    <property type="match status" value="1"/>
</dbReference>